<dbReference type="Pfam" id="PF00089">
    <property type="entry name" value="Trypsin"/>
    <property type="match status" value="1"/>
</dbReference>
<feature type="compositionally biased region" description="Basic and acidic residues" evidence="2">
    <location>
        <begin position="45"/>
        <end position="57"/>
    </location>
</feature>
<dbReference type="InterPro" id="IPR009003">
    <property type="entry name" value="Peptidase_S1_PA"/>
</dbReference>
<feature type="domain" description="Peptidase S1" evidence="3">
    <location>
        <begin position="72"/>
        <end position="253"/>
    </location>
</feature>
<dbReference type="InterPro" id="IPR043504">
    <property type="entry name" value="Peptidase_S1_PA_chymotrypsin"/>
</dbReference>
<comment type="caution">
    <text evidence="4">The sequence shown here is derived from an EMBL/GenBank/DDBJ whole genome shotgun (WGS) entry which is preliminary data.</text>
</comment>
<sequence length="256" mass="28741">MDFDKPTYLIHENFSSAYFSRNGDWSDISIEGESKIIVELPLVHPSEDGEKEKSGELDKEDDFGSELDKTTTVDLGVHSIKNTKDDRRQQFKVVKTISHEKFNKDKHINNLQLVKLSGKANITKAVNTVHFPEKFDDVKPGSVCTIAGWGRTDNKKPNTADKLMEARVTIIDRKSCASQWKPVVKITKDMMCTMEKDVVRGFCNGDTGGPLICGGFIKGIISFGPMLCGTPSGADVYTRLTKDYMKWIDKKTKRLL</sequence>
<accession>A0ABN9LMX4</accession>
<evidence type="ECO:0000256" key="1">
    <source>
        <dbReference type="ARBA" id="ARBA00023157"/>
    </source>
</evidence>
<evidence type="ECO:0000313" key="5">
    <source>
        <dbReference type="Proteomes" id="UP001176940"/>
    </source>
</evidence>
<reference evidence="4" key="1">
    <citation type="submission" date="2023-07" db="EMBL/GenBank/DDBJ databases">
        <authorList>
            <person name="Stuckert A."/>
        </authorList>
    </citation>
    <scope>NUCLEOTIDE SEQUENCE</scope>
</reference>
<dbReference type="PANTHER" id="PTHR24271">
    <property type="entry name" value="KALLIKREIN-RELATED"/>
    <property type="match status" value="1"/>
</dbReference>
<evidence type="ECO:0000256" key="2">
    <source>
        <dbReference type="SAM" id="MobiDB-lite"/>
    </source>
</evidence>
<dbReference type="PROSITE" id="PS50240">
    <property type="entry name" value="TRYPSIN_DOM"/>
    <property type="match status" value="1"/>
</dbReference>
<dbReference type="SUPFAM" id="SSF50494">
    <property type="entry name" value="Trypsin-like serine proteases"/>
    <property type="match status" value="1"/>
</dbReference>
<feature type="non-terminal residue" evidence="4">
    <location>
        <position position="256"/>
    </location>
</feature>
<feature type="region of interest" description="Disordered" evidence="2">
    <location>
        <begin position="43"/>
        <end position="63"/>
    </location>
</feature>
<dbReference type="PANTHER" id="PTHR24271:SF92">
    <property type="entry name" value="GRANZYME A"/>
    <property type="match status" value="1"/>
</dbReference>
<keyword evidence="1" id="KW-1015">Disulfide bond</keyword>
<evidence type="ECO:0000313" key="4">
    <source>
        <dbReference type="EMBL" id="CAJ0943006.1"/>
    </source>
</evidence>
<keyword evidence="5" id="KW-1185">Reference proteome</keyword>
<dbReference type="CDD" id="cd00190">
    <property type="entry name" value="Tryp_SPc"/>
    <property type="match status" value="1"/>
</dbReference>
<organism evidence="4 5">
    <name type="scientific">Ranitomeya imitator</name>
    <name type="common">mimic poison frog</name>
    <dbReference type="NCBI Taxonomy" id="111125"/>
    <lineage>
        <taxon>Eukaryota</taxon>
        <taxon>Metazoa</taxon>
        <taxon>Chordata</taxon>
        <taxon>Craniata</taxon>
        <taxon>Vertebrata</taxon>
        <taxon>Euteleostomi</taxon>
        <taxon>Amphibia</taxon>
        <taxon>Batrachia</taxon>
        <taxon>Anura</taxon>
        <taxon>Neobatrachia</taxon>
        <taxon>Hyloidea</taxon>
        <taxon>Dendrobatidae</taxon>
        <taxon>Dendrobatinae</taxon>
        <taxon>Ranitomeya</taxon>
    </lineage>
</organism>
<dbReference type="Proteomes" id="UP001176940">
    <property type="component" value="Unassembled WGS sequence"/>
</dbReference>
<evidence type="ECO:0000259" key="3">
    <source>
        <dbReference type="PROSITE" id="PS50240"/>
    </source>
</evidence>
<gene>
    <name evidence="4" type="ORF">RIMI_LOCUS9802268</name>
</gene>
<protein>
    <recommendedName>
        <fullName evidence="3">Peptidase S1 domain-containing protein</fullName>
    </recommendedName>
</protein>
<name>A0ABN9LMX4_9NEOB</name>
<dbReference type="Gene3D" id="2.40.10.10">
    <property type="entry name" value="Trypsin-like serine proteases"/>
    <property type="match status" value="2"/>
</dbReference>
<dbReference type="SMART" id="SM00020">
    <property type="entry name" value="Tryp_SPc"/>
    <property type="match status" value="1"/>
</dbReference>
<dbReference type="EMBL" id="CAUEEQ010020650">
    <property type="protein sequence ID" value="CAJ0943006.1"/>
    <property type="molecule type" value="Genomic_DNA"/>
</dbReference>
<dbReference type="InterPro" id="IPR001254">
    <property type="entry name" value="Trypsin_dom"/>
</dbReference>
<proteinExistence type="predicted"/>